<proteinExistence type="predicted"/>
<organism evidence="1">
    <name type="scientific">marine metagenome</name>
    <dbReference type="NCBI Taxonomy" id="408172"/>
    <lineage>
        <taxon>unclassified sequences</taxon>
        <taxon>metagenomes</taxon>
        <taxon>ecological metagenomes</taxon>
    </lineage>
</organism>
<dbReference type="AlphaFoldDB" id="A0A383DKK3"/>
<sequence>MEYRYSGLLIVKFQTDSGIFDIGIRKVAFDVNSFEFVE</sequence>
<protein>
    <submittedName>
        <fullName evidence="1">Uncharacterized protein</fullName>
    </submittedName>
</protein>
<evidence type="ECO:0000313" key="1">
    <source>
        <dbReference type="EMBL" id="SVE44775.1"/>
    </source>
</evidence>
<dbReference type="EMBL" id="UINC01217952">
    <property type="protein sequence ID" value="SVE44775.1"/>
    <property type="molecule type" value="Genomic_DNA"/>
</dbReference>
<reference evidence="1" key="1">
    <citation type="submission" date="2018-05" db="EMBL/GenBank/DDBJ databases">
        <authorList>
            <person name="Lanie J.A."/>
            <person name="Ng W.-L."/>
            <person name="Kazmierczak K.M."/>
            <person name="Andrzejewski T.M."/>
            <person name="Davidsen T.M."/>
            <person name="Wayne K.J."/>
            <person name="Tettelin H."/>
            <person name="Glass J.I."/>
            <person name="Rusch D."/>
            <person name="Podicherti R."/>
            <person name="Tsui H.-C.T."/>
            <person name="Winkler M.E."/>
        </authorList>
    </citation>
    <scope>NUCLEOTIDE SEQUENCE</scope>
</reference>
<accession>A0A383DKK3</accession>
<name>A0A383DKK3_9ZZZZ</name>
<gene>
    <name evidence="1" type="ORF">METZ01_LOCUS497629</name>
</gene>